<sequence>MPFTLSHTVLAPPIAKLSGQRLPIAALAIGCMTPDLYRILSRTEITLNHQFKGIIYPDLFVGIIFCLLWYCLYRPVIYKVAGLQDTLKLYNFKKILTFSIMIILSIIIGTVTHIIWDGLTHSDFRTIAFHSFLQRPVTLFQYTFPMHRILQITSSVIALPFIFWMIYHYYLKHKTPQTTSIKTTRFGLVLLSLGIFFGCAFYVFIAKHTGFIPQHDDLYNVIGFFFKYFTQGALIFLTFGCLIFQILNSRAYFDK</sequence>
<dbReference type="InterPro" id="IPR025238">
    <property type="entry name" value="DUF4184"/>
</dbReference>
<evidence type="ECO:0000313" key="3">
    <source>
        <dbReference type="Proteomes" id="UP000245974"/>
    </source>
</evidence>
<feature type="transmembrane region" description="Helical" evidence="1">
    <location>
        <begin position="54"/>
        <end position="73"/>
    </location>
</feature>
<dbReference type="InParanoid" id="A0A2U3MXL4"/>
<dbReference type="Proteomes" id="UP000245974">
    <property type="component" value="Unassembled WGS sequence"/>
</dbReference>
<name>A0A2U3MXL4_9GAMM</name>
<evidence type="ECO:0008006" key="4">
    <source>
        <dbReference type="Google" id="ProtNLM"/>
    </source>
</evidence>
<dbReference type="RefSeq" id="WP_121973616.1">
    <property type="nucleotide sequence ID" value="NZ_OOGT01000042.1"/>
</dbReference>
<keyword evidence="1" id="KW-1133">Transmembrane helix</keyword>
<keyword evidence="1" id="KW-0472">Membrane</keyword>
<dbReference type="Pfam" id="PF13803">
    <property type="entry name" value="DUF4184"/>
    <property type="match status" value="1"/>
</dbReference>
<keyword evidence="1" id="KW-0812">Transmembrane</keyword>
<dbReference type="OrthoDB" id="8481923at2"/>
<organism evidence="2 3">
    <name type="scientific">Acinetobacter stercoris</name>
    <dbReference type="NCBI Taxonomy" id="2126983"/>
    <lineage>
        <taxon>Bacteria</taxon>
        <taxon>Pseudomonadati</taxon>
        <taxon>Pseudomonadota</taxon>
        <taxon>Gammaproteobacteria</taxon>
        <taxon>Moraxellales</taxon>
        <taxon>Moraxellaceae</taxon>
        <taxon>Acinetobacter</taxon>
    </lineage>
</organism>
<dbReference type="AlphaFoldDB" id="A0A2U3MXL4"/>
<evidence type="ECO:0000256" key="1">
    <source>
        <dbReference type="SAM" id="Phobius"/>
    </source>
</evidence>
<protein>
    <recommendedName>
        <fullName evidence="4">DUF4184 family protein</fullName>
    </recommendedName>
</protein>
<gene>
    <name evidence="2" type="ORF">KPC_1292</name>
</gene>
<reference evidence="3" key="1">
    <citation type="submission" date="2018-03" db="EMBL/GenBank/DDBJ databases">
        <authorList>
            <person name="Blom J."/>
        </authorList>
    </citation>
    <scope>NUCLEOTIDE SEQUENCE [LARGE SCALE GENOMIC DNA]</scope>
    <source>
        <strain evidence="3">KPC-SM-21</strain>
    </source>
</reference>
<feature type="transmembrane region" description="Helical" evidence="1">
    <location>
        <begin position="149"/>
        <end position="171"/>
    </location>
</feature>
<feature type="transmembrane region" description="Helical" evidence="1">
    <location>
        <begin position="94"/>
        <end position="116"/>
    </location>
</feature>
<proteinExistence type="predicted"/>
<accession>A0A2U3MXL4</accession>
<feature type="transmembrane region" description="Helical" evidence="1">
    <location>
        <begin position="183"/>
        <end position="205"/>
    </location>
</feature>
<evidence type="ECO:0000313" key="2">
    <source>
        <dbReference type="EMBL" id="SPL70114.1"/>
    </source>
</evidence>
<dbReference type="EMBL" id="OOGT01000042">
    <property type="protein sequence ID" value="SPL70114.1"/>
    <property type="molecule type" value="Genomic_DNA"/>
</dbReference>
<keyword evidence="3" id="KW-1185">Reference proteome</keyword>
<feature type="transmembrane region" description="Helical" evidence="1">
    <location>
        <begin position="225"/>
        <end position="247"/>
    </location>
</feature>